<dbReference type="Pfam" id="PF10290">
    <property type="entry name" value="YJL171C_Tos1_N"/>
    <property type="match status" value="1"/>
</dbReference>
<feature type="domain" description="Cell wall protein YJL171C/Tos1 N-terminal" evidence="11">
    <location>
        <begin position="59"/>
        <end position="115"/>
    </location>
</feature>
<dbReference type="Proteomes" id="UP001301958">
    <property type="component" value="Unassembled WGS sequence"/>
</dbReference>
<keyword evidence="5 12" id="KW-0378">Hydrolase</keyword>
<evidence type="ECO:0000256" key="2">
    <source>
        <dbReference type="ARBA" id="ARBA00006055"/>
    </source>
</evidence>
<feature type="signal peptide" evidence="9">
    <location>
        <begin position="1"/>
        <end position="16"/>
    </location>
</feature>
<evidence type="ECO:0000256" key="7">
    <source>
        <dbReference type="ARBA" id="ARBA00023316"/>
    </source>
</evidence>
<proteinExistence type="inferred from homology"/>
<keyword evidence="6" id="KW-0326">Glycosidase</keyword>
<comment type="caution">
    <text evidence="12">The sequence shown here is derived from an EMBL/GenBank/DDBJ whole genome shotgun (WGS) entry which is preliminary data.</text>
</comment>
<evidence type="ECO:0000256" key="3">
    <source>
        <dbReference type="ARBA" id="ARBA00012780"/>
    </source>
</evidence>
<dbReference type="EMBL" id="MU865312">
    <property type="protein sequence ID" value="KAK4229065.1"/>
    <property type="molecule type" value="Genomic_DNA"/>
</dbReference>
<feature type="domain" description="Cell wall protein YJL171C/Tos1 C-terminal" evidence="10">
    <location>
        <begin position="393"/>
        <end position="630"/>
    </location>
</feature>
<reference evidence="12" key="1">
    <citation type="journal article" date="2023" name="Mol. Phylogenet. Evol.">
        <title>Genome-scale phylogeny and comparative genomics of the fungal order Sordariales.</title>
        <authorList>
            <person name="Hensen N."/>
            <person name="Bonometti L."/>
            <person name="Westerberg I."/>
            <person name="Brannstrom I.O."/>
            <person name="Guillou S."/>
            <person name="Cros-Aarteil S."/>
            <person name="Calhoun S."/>
            <person name="Haridas S."/>
            <person name="Kuo A."/>
            <person name="Mondo S."/>
            <person name="Pangilinan J."/>
            <person name="Riley R."/>
            <person name="LaButti K."/>
            <person name="Andreopoulos B."/>
            <person name="Lipzen A."/>
            <person name="Chen C."/>
            <person name="Yan M."/>
            <person name="Daum C."/>
            <person name="Ng V."/>
            <person name="Clum A."/>
            <person name="Steindorff A."/>
            <person name="Ohm R.A."/>
            <person name="Martin F."/>
            <person name="Silar P."/>
            <person name="Natvig D.O."/>
            <person name="Lalanne C."/>
            <person name="Gautier V."/>
            <person name="Ament-Velasquez S.L."/>
            <person name="Kruys A."/>
            <person name="Hutchinson M.I."/>
            <person name="Powell A.J."/>
            <person name="Barry K."/>
            <person name="Miller A.N."/>
            <person name="Grigoriev I.V."/>
            <person name="Debuchy R."/>
            <person name="Gladieux P."/>
            <person name="Hiltunen Thoren M."/>
            <person name="Johannesson H."/>
        </authorList>
    </citation>
    <scope>NUCLEOTIDE SEQUENCE</scope>
    <source>
        <strain evidence="12">CBS 990.96</strain>
    </source>
</reference>
<keyword evidence="4 9" id="KW-0732">Signal</keyword>
<evidence type="ECO:0000259" key="10">
    <source>
        <dbReference type="Pfam" id="PF10287"/>
    </source>
</evidence>
<protein>
    <recommendedName>
        <fullName evidence="3">glucan endo-1,3-beta-D-glucosidase</fullName>
        <ecNumber evidence="3">3.2.1.39</ecNumber>
    </recommendedName>
</protein>
<dbReference type="GO" id="GO:0042973">
    <property type="term" value="F:glucan endo-1,3-beta-D-glucosidase activity"/>
    <property type="evidence" value="ECO:0007669"/>
    <property type="project" value="UniProtKB-EC"/>
</dbReference>
<dbReference type="PANTHER" id="PTHR31737:SF2">
    <property type="entry name" value="PROTEIN TOS1"/>
    <property type="match status" value="1"/>
</dbReference>
<gene>
    <name evidence="12" type="ORF">QBC38DRAFT_128834</name>
</gene>
<dbReference type="AlphaFoldDB" id="A0AAN7BT55"/>
<evidence type="ECO:0000313" key="12">
    <source>
        <dbReference type="EMBL" id="KAK4229065.1"/>
    </source>
</evidence>
<keyword evidence="13" id="KW-1185">Reference proteome</keyword>
<evidence type="ECO:0000313" key="13">
    <source>
        <dbReference type="Proteomes" id="UP001301958"/>
    </source>
</evidence>
<comment type="catalytic activity">
    <reaction evidence="1">
        <text>Hydrolysis of (1-&gt;3)-beta-D-glucosidic linkages in (1-&gt;3)-beta-D-glucans.</text>
        <dbReference type="EC" id="3.2.1.39"/>
    </reaction>
</comment>
<dbReference type="Pfam" id="PF10287">
    <property type="entry name" value="YJL171C_Tos1_C"/>
    <property type="match status" value="1"/>
</dbReference>
<evidence type="ECO:0000256" key="1">
    <source>
        <dbReference type="ARBA" id="ARBA00000382"/>
    </source>
</evidence>
<dbReference type="GO" id="GO:0009277">
    <property type="term" value="C:fungal-type cell wall"/>
    <property type="evidence" value="ECO:0007669"/>
    <property type="project" value="TreeGrafter"/>
</dbReference>
<dbReference type="PANTHER" id="PTHR31737">
    <property type="entry name" value="PROTEIN TOS1"/>
    <property type="match status" value="1"/>
</dbReference>
<accession>A0AAN7BT55</accession>
<evidence type="ECO:0000256" key="8">
    <source>
        <dbReference type="SAM" id="MobiDB-lite"/>
    </source>
</evidence>
<evidence type="ECO:0000256" key="5">
    <source>
        <dbReference type="ARBA" id="ARBA00022801"/>
    </source>
</evidence>
<dbReference type="InterPro" id="IPR018807">
    <property type="entry name" value="YJL171C/Tos1_N"/>
</dbReference>
<evidence type="ECO:0000259" key="11">
    <source>
        <dbReference type="Pfam" id="PF10290"/>
    </source>
</evidence>
<keyword evidence="7" id="KW-0961">Cell wall biogenesis/degradation</keyword>
<feature type="region of interest" description="Disordered" evidence="8">
    <location>
        <begin position="118"/>
        <end position="140"/>
    </location>
</feature>
<dbReference type="GO" id="GO:0071555">
    <property type="term" value="P:cell wall organization"/>
    <property type="evidence" value="ECO:0007669"/>
    <property type="project" value="UniProtKB-KW"/>
</dbReference>
<evidence type="ECO:0000256" key="9">
    <source>
        <dbReference type="SAM" id="SignalP"/>
    </source>
</evidence>
<sequence>MVALLTSVVTLLGCAATTTTAAAAGRPRRDSTTQDSSICNVEEGNQYCAPVNHVRYKVAVNSAGSYRDVTNMNTITGQCDFQQKNYSGPLAPFNEPMSVHFRGPIHLKQFAVYVPMHEDTHPPQKRSKTGSGDSPTDKVAEKLAKKDDVDWPQLDLAKLEQRTQHIVWVTETKTFWATVTPQANRQAKANGDGAFCGVPAPFPVPIKSQAPLVPVPPTSVPFSLNTTTASLVVVEVSETTTTTSLVVPVSEATTTTSLVVVPAEETSFKSSLEVVPVSETTFSSSRAVIPITETSLSSDSAVISVSTLVSVTSSSIAAPTSSSLAGNSIVVSTVQSSASISSTVDVPIVQPTPSSQDPESESIASSTTIIQSAAVPSPTNNAGIQPEDGPHHDFHRIGFYHAKSQQSSGIVFLGNKGDGVHGGEYDPKFGASLSYIFPNATTTANDSFILADMIIPSTEEFSIFSSAPCSDANATCGYTRPGARIPQFQGFGGSYRIFLFEFSMPHDTFAKAPNQAQYDTPAIWLLNSKIPRTQQYGDCSCWEGGQGCGEFDVFEMLSAGEMKAVTSIKGAGDSGNQGLSDWFQRPVDEDEGIKLAVGLDEEGGVMWISSLGKGDEKMFGSELTKEEVAKMMG</sequence>
<dbReference type="InterPro" id="IPR018805">
    <property type="entry name" value="YJL171C/Tos1_C"/>
</dbReference>
<reference evidence="12" key="2">
    <citation type="submission" date="2023-05" db="EMBL/GenBank/DDBJ databases">
        <authorList>
            <consortium name="Lawrence Berkeley National Laboratory"/>
            <person name="Steindorff A."/>
            <person name="Hensen N."/>
            <person name="Bonometti L."/>
            <person name="Westerberg I."/>
            <person name="Brannstrom I.O."/>
            <person name="Guillou S."/>
            <person name="Cros-Aarteil S."/>
            <person name="Calhoun S."/>
            <person name="Haridas S."/>
            <person name="Kuo A."/>
            <person name="Mondo S."/>
            <person name="Pangilinan J."/>
            <person name="Riley R."/>
            <person name="Labutti K."/>
            <person name="Andreopoulos B."/>
            <person name="Lipzen A."/>
            <person name="Chen C."/>
            <person name="Yanf M."/>
            <person name="Daum C."/>
            <person name="Ng V."/>
            <person name="Clum A."/>
            <person name="Ohm R."/>
            <person name="Martin F."/>
            <person name="Silar P."/>
            <person name="Natvig D."/>
            <person name="Lalanne C."/>
            <person name="Gautier V."/>
            <person name="Ament-Velasquez S.L."/>
            <person name="Kruys A."/>
            <person name="Hutchinson M.I."/>
            <person name="Powell A.J."/>
            <person name="Barry K."/>
            <person name="Miller A.N."/>
            <person name="Grigoriev I.V."/>
            <person name="Debuchy R."/>
            <person name="Gladieux P."/>
            <person name="Thoren M.H."/>
            <person name="Johannesson H."/>
        </authorList>
    </citation>
    <scope>NUCLEOTIDE SEQUENCE</scope>
    <source>
        <strain evidence="12">CBS 990.96</strain>
    </source>
</reference>
<comment type="similarity">
    <text evidence="2">Belongs to the PGA52 family.</text>
</comment>
<evidence type="ECO:0000256" key="6">
    <source>
        <dbReference type="ARBA" id="ARBA00023295"/>
    </source>
</evidence>
<evidence type="ECO:0000256" key="4">
    <source>
        <dbReference type="ARBA" id="ARBA00022729"/>
    </source>
</evidence>
<name>A0AAN7BT55_9PEZI</name>
<dbReference type="EC" id="3.2.1.39" evidence="3"/>
<feature type="chain" id="PRO_5042991826" description="glucan endo-1,3-beta-D-glucosidase" evidence="9">
    <location>
        <begin position="17"/>
        <end position="633"/>
    </location>
</feature>
<organism evidence="12 13">
    <name type="scientific">Podospora fimiseda</name>
    <dbReference type="NCBI Taxonomy" id="252190"/>
    <lineage>
        <taxon>Eukaryota</taxon>
        <taxon>Fungi</taxon>
        <taxon>Dikarya</taxon>
        <taxon>Ascomycota</taxon>
        <taxon>Pezizomycotina</taxon>
        <taxon>Sordariomycetes</taxon>
        <taxon>Sordariomycetidae</taxon>
        <taxon>Sordariales</taxon>
        <taxon>Podosporaceae</taxon>
        <taxon>Podospora</taxon>
    </lineage>
</organism>